<organism evidence="15 16">
    <name type="scientific">Nostoc sphaeroides CCNUC1</name>
    <dbReference type="NCBI Taxonomy" id="2653204"/>
    <lineage>
        <taxon>Bacteria</taxon>
        <taxon>Bacillati</taxon>
        <taxon>Cyanobacteriota</taxon>
        <taxon>Cyanophyceae</taxon>
        <taxon>Nostocales</taxon>
        <taxon>Nostocaceae</taxon>
        <taxon>Nostoc</taxon>
    </lineage>
</organism>
<evidence type="ECO:0000256" key="10">
    <source>
        <dbReference type="SAM" id="Coils"/>
    </source>
</evidence>
<dbReference type="SMART" id="SM00448">
    <property type="entry name" value="REC"/>
    <property type="match status" value="1"/>
</dbReference>
<evidence type="ECO:0000256" key="7">
    <source>
        <dbReference type="ARBA" id="ARBA00023136"/>
    </source>
</evidence>
<reference evidence="15 16" key="1">
    <citation type="submission" date="2019-10" db="EMBL/GenBank/DDBJ databases">
        <title>Genomic and transcriptomic insights into the perfect genentic adaptation of a filamentous nitrogen-fixing cyanobacterium to rice fields.</title>
        <authorList>
            <person name="Chen Z."/>
        </authorList>
    </citation>
    <scope>NUCLEOTIDE SEQUENCE [LARGE SCALE GENOMIC DNA]</scope>
    <source>
        <strain evidence="15">CCNUC1</strain>
    </source>
</reference>
<dbReference type="SUPFAM" id="SSF52172">
    <property type="entry name" value="CheY-like"/>
    <property type="match status" value="1"/>
</dbReference>
<dbReference type="CDD" id="cd16922">
    <property type="entry name" value="HATPase_EvgS-ArcB-TorS-like"/>
    <property type="match status" value="1"/>
</dbReference>
<dbReference type="InterPro" id="IPR003594">
    <property type="entry name" value="HATPase_dom"/>
</dbReference>
<keyword evidence="10" id="KW-0175">Coiled coil</keyword>
<gene>
    <name evidence="15" type="ORF">GXM_07634</name>
</gene>
<dbReference type="SMART" id="SM00387">
    <property type="entry name" value="HATPase_c"/>
    <property type="match status" value="1"/>
</dbReference>
<dbReference type="SUPFAM" id="SSF55785">
    <property type="entry name" value="PYP-like sensor domain (PAS domain)"/>
    <property type="match status" value="1"/>
</dbReference>
<keyword evidence="6" id="KW-0902">Two-component regulatory system</keyword>
<dbReference type="Gene3D" id="3.40.50.2300">
    <property type="match status" value="1"/>
</dbReference>
<dbReference type="GO" id="GO:0005886">
    <property type="term" value="C:plasma membrane"/>
    <property type="evidence" value="ECO:0007669"/>
    <property type="project" value="TreeGrafter"/>
</dbReference>
<dbReference type="SMART" id="SM00091">
    <property type="entry name" value="PAS"/>
    <property type="match status" value="1"/>
</dbReference>
<name>A0A5P8WBZ4_9NOSO</name>
<evidence type="ECO:0000313" key="16">
    <source>
        <dbReference type="Proteomes" id="UP000326678"/>
    </source>
</evidence>
<dbReference type="RefSeq" id="WP_152591260.1">
    <property type="nucleotide sequence ID" value="NZ_CP045227.1"/>
</dbReference>
<feature type="domain" description="PAS" evidence="13">
    <location>
        <begin position="154"/>
        <end position="205"/>
    </location>
</feature>
<dbReference type="FunFam" id="3.30.565.10:FF:000006">
    <property type="entry name" value="Sensor histidine kinase WalK"/>
    <property type="match status" value="1"/>
</dbReference>
<dbReference type="AlphaFoldDB" id="A0A5P8WBZ4"/>
<feature type="domain" description="Response regulatory" evidence="12">
    <location>
        <begin position="12"/>
        <end position="128"/>
    </location>
</feature>
<dbReference type="InterPro" id="IPR000700">
    <property type="entry name" value="PAS-assoc_C"/>
</dbReference>
<comment type="function">
    <text evidence="8">Photoreceptor which exists in two forms that are reversibly interconvertible by light: the R form that absorbs maximally in the red region of the spectrum and the FR form that absorbs maximally in the far-red region.</text>
</comment>
<dbReference type="InterPro" id="IPR001789">
    <property type="entry name" value="Sig_transdc_resp-reg_receiver"/>
</dbReference>
<dbReference type="SMART" id="SM00388">
    <property type="entry name" value="HisKA"/>
    <property type="match status" value="1"/>
</dbReference>
<dbReference type="PROSITE" id="PS50110">
    <property type="entry name" value="RESPONSE_REGULATORY"/>
    <property type="match status" value="1"/>
</dbReference>
<accession>A0A5P8WBZ4</accession>
<evidence type="ECO:0000259" key="14">
    <source>
        <dbReference type="PROSITE" id="PS50113"/>
    </source>
</evidence>
<evidence type="ECO:0000259" key="11">
    <source>
        <dbReference type="PROSITE" id="PS50109"/>
    </source>
</evidence>
<dbReference type="SUPFAM" id="SSF47384">
    <property type="entry name" value="Homodimeric domain of signal transducing histidine kinase"/>
    <property type="match status" value="1"/>
</dbReference>
<evidence type="ECO:0000256" key="6">
    <source>
        <dbReference type="ARBA" id="ARBA00023012"/>
    </source>
</evidence>
<sequence length="517" mass="57302">MPKEPFNFPKADILVIDDTPENLNLLSAMLTEQGYKVRSVTKGSTGLRGANAVPPDLILLDVNMPEMNGYEVCQHLKASDRTREIPVIFISALGDVLDKVKAFAVGGVDYITKPFQLEEVLARIENHLTIWKLQQQLQAQNERLQQEIRDRAKAEEKFTKVFRSSPNPIAIATISEARFIDVNPSFLKMSGYCLEEVIGNTVAELNLGKEAVAIAQTIQLLSDTGPLYNQEFELSTKSGEVKTILLSIELIDLSGVQCALLIANDITERKRLENEFISLVSHELRTPLTSTMGALDLLGAGQLGTLTEQGQKVLSIATTNTERLIRLINDILDLERMKSVKIFMQKVKCNAADLLIMATETMQAMADKLQVKLIVHPLAIELWADPDRLLQTLTNLISNAIKFSEPGDTVWVSATLAEHKGVELRENDRSSTQSTLLPGFLLITIRDEGRGIPKDKLQIIFERFQQVDASDSRNKGGTGLGLAICRNIVQQHNGKIWVESILGEGSTFYVLLPLAAF</sequence>
<keyword evidence="3 9" id="KW-0597">Phosphoprotein</keyword>
<dbReference type="CDD" id="cd19920">
    <property type="entry name" value="REC_PA4781-like"/>
    <property type="match status" value="1"/>
</dbReference>
<dbReference type="CDD" id="cd00082">
    <property type="entry name" value="HisKA"/>
    <property type="match status" value="1"/>
</dbReference>
<keyword evidence="16" id="KW-1185">Reference proteome</keyword>
<feature type="modified residue" description="4-aspartylphosphate" evidence="9">
    <location>
        <position position="61"/>
    </location>
</feature>
<dbReference type="KEGG" id="nsh:GXM_07634"/>
<dbReference type="Gene3D" id="3.30.450.20">
    <property type="entry name" value="PAS domain"/>
    <property type="match status" value="1"/>
</dbReference>
<evidence type="ECO:0000256" key="3">
    <source>
        <dbReference type="ARBA" id="ARBA00022553"/>
    </source>
</evidence>
<dbReference type="PRINTS" id="PR00344">
    <property type="entry name" value="BCTRLSENSOR"/>
</dbReference>
<comment type="catalytic activity">
    <reaction evidence="1">
        <text>ATP + protein L-histidine = ADP + protein N-phospho-L-histidine.</text>
        <dbReference type="EC" id="2.7.13.3"/>
    </reaction>
</comment>
<keyword evidence="5 15" id="KW-0418">Kinase</keyword>
<proteinExistence type="predicted"/>
<dbReference type="EMBL" id="CP045227">
    <property type="protein sequence ID" value="QFS50140.1"/>
    <property type="molecule type" value="Genomic_DNA"/>
</dbReference>
<dbReference type="Proteomes" id="UP000326678">
    <property type="component" value="Chromosome Gxm2"/>
</dbReference>
<dbReference type="GO" id="GO:0009927">
    <property type="term" value="F:histidine phosphotransfer kinase activity"/>
    <property type="evidence" value="ECO:0007669"/>
    <property type="project" value="TreeGrafter"/>
</dbReference>
<dbReference type="EC" id="2.7.13.3" evidence="2"/>
<dbReference type="InterPro" id="IPR000014">
    <property type="entry name" value="PAS"/>
</dbReference>
<dbReference type="PANTHER" id="PTHR43047">
    <property type="entry name" value="TWO-COMPONENT HISTIDINE PROTEIN KINASE"/>
    <property type="match status" value="1"/>
</dbReference>
<evidence type="ECO:0000256" key="9">
    <source>
        <dbReference type="PROSITE-ProRule" id="PRU00169"/>
    </source>
</evidence>
<dbReference type="InterPro" id="IPR004358">
    <property type="entry name" value="Sig_transdc_His_kin-like_C"/>
</dbReference>
<dbReference type="PROSITE" id="PS50113">
    <property type="entry name" value="PAC"/>
    <property type="match status" value="1"/>
</dbReference>
<evidence type="ECO:0000256" key="4">
    <source>
        <dbReference type="ARBA" id="ARBA00022679"/>
    </source>
</evidence>
<feature type="domain" description="Histidine kinase" evidence="11">
    <location>
        <begin position="279"/>
        <end position="516"/>
    </location>
</feature>
<dbReference type="PROSITE" id="PS50112">
    <property type="entry name" value="PAS"/>
    <property type="match status" value="1"/>
</dbReference>
<dbReference type="Gene3D" id="1.10.287.130">
    <property type="match status" value="1"/>
</dbReference>
<dbReference type="Gene3D" id="3.30.565.10">
    <property type="entry name" value="Histidine kinase-like ATPase, C-terminal domain"/>
    <property type="match status" value="1"/>
</dbReference>
<feature type="coiled-coil region" evidence="10">
    <location>
        <begin position="130"/>
        <end position="157"/>
    </location>
</feature>
<evidence type="ECO:0000259" key="12">
    <source>
        <dbReference type="PROSITE" id="PS50110"/>
    </source>
</evidence>
<dbReference type="InterPro" id="IPR036097">
    <property type="entry name" value="HisK_dim/P_sf"/>
</dbReference>
<dbReference type="CDD" id="cd00130">
    <property type="entry name" value="PAS"/>
    <property type="match status" value="1"/>
</dbReference>
<dbReference type="InterPro" id="IPR035965">
    <property type="entry name" value="PAS-like_dom_sf"/>
</dbReference>
<dbReference type="Pfam" id="PF02518">
    <property type="entry name" value="HATPase_c"/>
    <property type="match status" value="1"/>
</dbReference>
<dbReference type="InterPro" id="IPR003661">
    <property type="entry name" value="HisK_dim/P_dom"/>
</dbReference>
<evidence type="ECO:0000256" key="8">
    <source>
        <dbReference type="ARBA" id="ARBA00055745"/>
    </source>
</evidence>
<keyword evidence="4" id="KW-0808">Transferase</keyword>
<feature type="domain" description="PAC" evidence="14">
    <location>
        <begin position="228"/>
        <end position="278"/>
    </location>
</feature>
<evidence type="ECO:0000256" key="5">
    <source>
        <dbReference type="ARBA" id="ARBA00022777"/>
    </source>
</evidence>
<dbReference type="InterPro" id="IPR011006">
    <property type="entry name" value="CheY-like_superfamily"/>
</dbReference>
<protein>
    <recommendedName>
        <fullName evidence="2">histidine kinase</fullName>
        <ecNumber evidence="2">2.7.13.3</ecNumber>
    </recommendedName>
</protein>
<dbReference type="Pfam" id="PF00072">
    <property type="entry name" value="Response_reg"/>
    <property type="match status" value="1"/>
</dbReference>
<dbReference type="GO" id="GO:0000155">
    <property type="term" value="F:phosphorelay sensor kinase activity"/>
    <property type="evidence" value="ECO:0007669"/>
    <property type="project" value="InterPro"/>
</dbReference>
<dbReference type="PANTHER" id="PTHR43047:SF72">
    <property type="entry name" value="OSMOSENSING HISTIDINE PROTEIN KINASE SLN1"/>
    <property type="match status" value="1"/>
</dbReference>
<dbReference type="Pfam" id="PF13188">
    <property type="entry name" value="PAS_8"/>
    <property type="match status" value="1"/>
</dbReference>
<dbReference type="PROSITE" id="PS50109">
    <property type="entry name" value="HIS_KIN"/>
    <property type="match status" value="1"/>
</dbReference>
<keyword evidence="7" id="KW-0472">Membrane</keyword>
<evidence type="ECO:0000256" key="2">
    <source>
        <dbReference type="ARBA" id="ARBA00012438"/>
    </source>
</evidence>
<evidence type="ECO:0000256" key="1">
    <source>
        <dbReference type="ARBA" id="ARBA00000085"/>
    </source>
</evidence>
<dbReference type="SUPFAM" id="SSF55874">
    <property type="entry name" value="ATPase domain of HSP90 chaperone/DNA topoisomerase II/histidine kinase"/>
    <property type="match status" value="1"/>
</dbReference>
<dbReference type="NCBIfam" id="TIGR00229">
    <property type="entry name" value="sensory_box"/>
    <property type="match status" value="1"/>
</dbReference>
<dbReference type="FunFam" id="1.10.287.130:FF:000001">
    <property type="entry name" value="Two-component sensor histidine kinase"/>
    <property type="match status" value="1"/>
</dbReference>
<dbReference type="Pfam" id="PF00512">
    <property type="entry name" value="HisKA"/>
    <property type="match status" value="1"/>
</dbReference>
<dbReference type="InterPro" id="IPR036890">
    <property type="entry name" value="HATPase_C_sf"/>
</dbReference>
<evidence type="ECO:0000259" key="13">
    <source>
        <dbReference type="PROSITE" id="PS50112"/>
    </source>
</evidence>
<evidence type="ECO:0000313" key="15">
    <source>
        <dbReference type="EMBL" id="QFS50140.1"/>
    </source>
</evidence>
<dbReference type="InterPro" id="IPR005467">
    <property type="entry name" value="His_kinase_dom"/>
</dbReference>